<dbReference type="InterPro" id="IPR013880">
    <property type="entry name" value="Yos1"/>
</dbReference>
<keyword evidence="7" id="KW-0472">Membrane</keyword>
<comment type="similarity">
    <text evidence="8">Belongs to the YOS1 family.</text>
</comment>
<dbReference type="GO" id="GO:0015031">
    <property type="term" value="P:protein transport"/>
    <property type="evidence" value="ECO:0007669"/>
    <property type="project" value="UniProtKB-KW"/>
</dbReference>
<evidence type="ECO:0000256" key="10">
    <source>
        <dbReference type="SAM" id="SignalP"/>
    </source>
</evidence>
<evidence type="ECO:0000256" key="7">
    <source>
        <dbReference type="ARBA" id="ARBA00023136"/>
    </source>
</evidence>
<keyword evidence="12" id="KW-1185">Reference proteome</keyword>
<evidence type="ECO:0000256" key="4">
    <source>
        <dbReference type="ARBA" id="ARBA00022692"/>
    </source>
</evidence>
<dbReference type="GO" id="GO:0006888">
    <property type="term" value="P:endoplasmic reticulum to Golgi vesicle-mediated transport"/>
    <property type="evidence" value="ECO:0007669"/>
    <property type="project" value="TreeGrafter"/>
</dbReference>
<reference evidence="13" key="1">
    <citation type="submission" date="2016-06" db="UniProtKB">
        <authorList>
            <consortium name="WormBaseParasite"/>
        </authorList>
    </citation>
    <scope>IDENTIFICATION</scope>
</reference>
<evidence type="ECO:0000256" key="9">
    <source>
        <dbReference type="ARBA" id="ARBA00045999"/>
    </source>
</evidence>
<evidence type="ECO:0000313" key="13">
    <source>
        <dbReference type="WBParaSite" id="ECPE_0000181501-mRNA-1"/>
    </source>
</evidence>
<name>A0A183A4D0_9TREM</name>
<dbReference type="Pfam" id="PF08571">
    <property type="entry name" value="Yos1"/>
    <property type="match status" value="1"/>
</dbReference>
<comment type="subcellular location">
    <subcellularLocation>
        <location evidence="1">Membrane</location>
    </subcellularLocation>
</comment>
<dbReference type="Proteomes" id="UP000272942">
    <property type="component" value="Unassembled WGS sequence"/>
</dbReference>
<evidence type="ECO:0000313" key="12">
    <source>
        <dbReference type="Proteomes" id="UP000272942"/>
    </source>
</evidence>
<dbReference type="GO" id="GO:0000139">
    <property type="term" value="C:Golgi membrane"/>
    <property type="evidence" value="ECO:0007669"/>
    <property type="project" value="TreeGrafter"/>
</dbReference>
<dbReference type="OrthoDB" id="15356at2759"/>
<organism evidence="13">
    <name type="scientific">Echinostoma caproni</name>
    <dbReference type="NCBI Taxonomy" id="27848"/>
    <lineage>
        <taxon>Eukaryota</taxon>
        <taxon>Metazoa</taxon>
        <taxon>Spiralia</taxon>
        <taxon>Lophotrochozoa</taxon>
        <taxon>Platyhelminthes</taxon>
        <taxon>Trematoda</taxon>
        <taxon>Digenea</taxon>
        <taxon>Plagiorchiida</taxon>
        <taxon>Echinostomata</taxon>
        <taxon>Echinostomatoidea</taxon>
        <taxon>Echinostomatidae</taxon>
        <taxon>Echinostoma</taxon>
    </lineage>
</organism>
<keyword evidence="10" id="KW-0732">Signal</keyword>
<keyword evidence="6" id="KW-1133">Transmembrane helix</keyword>
<comment type="function">
    <text evidence="9">Regulator of endoplasmic reticulum secretion that acts as a key determinant of brain size. Required for secretion of extracellular matrix proteins. Required for correct brain development by depositing sufficient extracellular matrix proteins for tissue integrity and the proliferation of neural progenitors. Acts as a regulator of the unfolded protein response (UPR).</text>
</comment>
<evidence type="ECO:0000256" key="2">
    <source>
        <dbReference type="ARBA" id="ARBA00016434"/>
    </source>
</evidence>
<feature type="chain" id="PRO_5043137808" description="Immediate early response 3-interacting protein 1" evidence="10">
    <location>
        <begin position="19"/>
        <end position="80"/>
    </location>
</feature>
<dbReference type="AlphaFoldDB" id="A0A183A4D0"/>
<evidence type="ECO:0000256" key="3">
    <source>
        <dbReference type="ARBA" id="ARBA00022448"/>
    </source>
</evidence>
<feature type="signal peptide" evidence="10">
    <location>
        <begin position="1"/>
        <end position="18"/>
    </location>
</feature>
<evidence type="ECO:0000256" key="1">
    <source>
        <dbReference type="ARBA" id="ARBA00004370"/>
    </source>
</evidence>
<dbReference type="EMBL" id="UZAN01015934">
    <property type="protein sequence ID" value="VDP46896.1"/>
    <property type="molecule type" value="Genomic_DNA"/>
</dbReference>
<sequence>MAFGLGSLVEAVVLMLNAVCILHERRFLSKIGWAREDKDFSAPSTVKSQLLNIIHSIRTVMRIPLIGVNITIIVFKMVVG</sequence>
<keyword evidence="5" id="KW-0653">Protein transport</keyword>
<gene>
    <name evidence="11" type="ORF">ECPE_LOCUS1815</name>
</gene>
<accession>A0A183A4D0</accession>
<dbReference type="GO" id="GO:0030134">
    <property type="term" value="C:COPII-coated ER to Golgi transport vesicle"/>
    <property type="evidence" value="ECO:0007669"/>
    <property type="project" value="TreeGrafter"/>
</dbReference>
<keyword evidence="4" id="KW-0812">Transmembrane</keyword>
<evidence type="ECO:0000313" key="11">
    <source>
        <dbReference type="EMBL" id="VDP46896.1"/>
    </source>
</evidence>
<proteinExistence type="inferred from homology"/>
<dbReference type="PANTHER" id="PTHR15858:SF0">
    <property type="entry name" value="IMMEDIATE EARLY RESPONSE 3-INTERACTING PROTEIN 1"/>
    <property type="match status" value="1"/>
</dbReference>
<keyword evidence="3" id="KW-0813">Transport</keyword>
<evidence type="ECO:0000256" key="8">
    <source>
        <dbReference type="ARBA" id="ARBA00024203"/>
    </source>
</evidence>
<dbReference type="PANTHER" id="PTHR15858">
    <property type="entry name" value="IMMEDIATE EARLY RESPONSE 3-INTERACTING PROTEIN 1"/>
    <property type="match status" value="1"/>
</dbReference>
<dbReference type="WBParaSite" id="ECPE_0000181501-mRNA-1">
    <property type="protein sequence ID" value="ECPE_0000181501-mRNA-1"/>
    <property type="gene ID" value="ECPE_0000181501"/>
</dbReference>
<dbReference type="GO" id="GO:0005789">
    <property type="term" value="C:endoplasmic reticulum membrane"/>
    <property type="evidence" value="ECO:0007669"/>
    <property type="project" value="TreeGrafter"/>
</dbReference>
<protein>
    <recommendedName>
        <fullName evidence="2">Immediate early response 3-interacting protein 1</fullName>
    </recommendedName>
</protein>
<reference evidence="11 12" key="2">
    <citation type="submission" date="2018-11" db="EMBL/GenBank/DDBJ databases">
        <authorList>
            <consortium name="Pathogen Informatics"/>
        </authorList>
    </citation>
    <scope>NUCLEOTIDE SEQUENCE [LARGE SCALE GENOMIC DNA]</scope>
    <source>
        <strain evidence="11 12">Egypt</strain>
    </source>
</reference>
<evidence type="ECO:0000256" key="5">
    <source>
        <dbReference type="ARBA" id="ARBA00022927"/>
    </source>
</evidence>
<evidence type="ECO:0000256" key="6">
    <source>
        <dbReference type="ARBA" id="ARBA00022989"/>
    </source>
</evidence>